<gene>
    <name evidence="1" type="ORF">FF38_04164</name>
</gene>
<dbReference type="Proteomes" id="UP000037069">
    <property type="component" value="Unassembled WGS sequence"/>
</dbReference>
<evidence type="ECO:0000313" key="2">
    <source>
        <dbReference type="Proteomes" id="UP000037069"/>
    </source>
</evidence>
<keyword evidence="2" id="KW-1185">Reference proteome</keyword>
<protein>
    <submittedName>
        <fullName evidence="1">Uncharacterized protein</fullName>
    </submittedName>
</protein>
<sequence length="162" mass="18610">MLLQLSASLSDTHVALRTVTGCLQITSEHYLQEETKILQVKEHNVMMIKQFLMGFGHFPEACQEGSSYMRGKYMQIGAGFTRSVLVFGSLQRHSYRRYKFRVRRIPHECRTWMSPTAQSRHGRKPAALIKSISGTTQIRLIAYWSRIVRAVPNECSTCSQLK</sequence>
<dbReference type="OrthoDB" id="10065625at2759"/>
<evidence type="ECO:0000313" key="1">
    <source>
        <dbReference type="EMBL" id="KNC26534.1"/>
    </source>
</evidence>
<reference evidence="1 2" key="1">
    <citation type="journal article" date="2015" name="Nat. Commun.">
        <title>Lucilia cuprina genome unlocks parasitic fly biology to underpin future interventions.</title>
        <authorList>
            <person name="Anstead C.A."/>
            <person name="Korhonen P.K."/>
            <person name="Young N.D."/>
            <person name="Hall R.S."/>
            <person name="Jex A.R."/>
            <person name="Murali S.C."/>
            <person name="Hughes D.S."/>
            <person name="Lee S.F."/>
            <person name="Perry T."/>
            <person name="Stroehlein A.J."/>
            <person name="Ansell B.R."/>
            <person name="Breugelmans B."/>
            <person name="Hofmann A."/>
            <person name="Qu J."/>
            <person name="Dugan S."/>
            <person name="Lee S.L."/>
            <person name="Chao H."/>
            <person name="Dinh H."/>
            <person name="Han Y."/>
            <person name="Doddapaneni H.V."/>
            <person name="Worley K.C."/>
            <person name="Muzny D.M."/>
            <person name="Ioannidis P."/>
            <person name="Waterhouse R.M."/>
            <person name="Zdobnov E.M."/>
            <person name="James P.J."/>
            <person name="Bagnall N.H."/>
            <person name="Kotze A.C."/>
            <person name="Gibbs R.A."/>
            <person name="Richards S."/>
            <person name="Batterham P."/>
            <person name="Gasser R.B."/>
        </authorList>
    </citation>
    <scope>NUCLEOTIDE SEQUENCE [LARGE SCALE GENOMIC DNA]</scope>
    <source>
        <strain evidence="1 2">LS</strain>
        <tissue evidence="1">Full body</tissue>
    </source>
</reference>
<dbReference type="AlphaFoldDB" id="A0A0L0C520"/>
<proteinExistence type="predicted"/>
<dbReference type="EMBL" id="JRES01000981">
    <property type="protein sequence ID" value="KNC26534.1"/>
    <property type="molecule type" value="Genomic_DNA"/>
</dbReference>
<organism evidence="1 2">
    <name type="scientific">Lucilia cuprina</name>
    <name type="common">Green bottle fly</name>
    <name type="synonym">Australian sheep blowfly</name>
    <dbReference type="NCBI Taxonomy" id="7375"/>
    <lineage>
        <taxon>Eukaryota</taxon>
        <taxon>Metazoa</taxon>
        <taxon>Ecdysozoa</taxon>
        <taxon>Arthropoda</taxon>
        <taxon>Hexapoda</taxon>
        <taxon>Insecta</taxon>
        <taxon>Pterygota</taxon>
        <taxon>Neoptera</taxon>
        <taxon>Endopterygota</taxon>
        <taxon>Diptera</taxon>
        <taxon>Brachycera</taxon>
        <taxon>Muscomorpha</taxon>
        <taxon>Oestroidea</taxon>
        <taxon>Calliphoridae</taxon>
        <taxon>Luciliinae</taxon>
        <taxon>Lucilia</taxon>
    </lineage>
</organism>
<comment type="caution">
    <text evidence="1">The sequence shown here is derived from an EMBL/GenBank/DDBJ whole genome shotgun (WGS) entry which is preliminary data.</text>
</comment>
<accession>A0A0L0C520</accession>
<name>A0A0L0C520_LUCCU</name>